<keyword evidence="2" id="KW-1133">Transmembrane helix</keyword>
<feature type="region of interest" description="Disordered" evidence="1">
    <location>
        <begin position="266"/>
        <end position="303"/>
    </location>
</feature>
<evidence type="ECO:0000256" key="3">
    <source>
        <dbReference type="SAM" id="SignalP"/>
    </source>
</evidence>
<dbReference type="AlphaFoldDB" id="A0A9N9LXU8"/>
<keyword evidence="2" id="KW-0812">Transmembrane</keyword>
<feature type="transmembrane region" description="Helical" evidence="2">
    <location>
        <begin position="302"/>
        <end position="323"/>
    </location>
</feature>
<reference evidence="4" key="1">
    <citation type="submission" date="2021-07" db="EMBL/GenBank/DDBJ databases">
        <authorList>
            <person name="Durling M."/>
        </authorList>
    </citation>
    <scope>NUCLEOTIDE SEQUENCE</scope>
</reference>
<organism evidence="4 5">
    <name type="scientific">Hymenoscyphus albidus</name>
    <dbReference type="NCBI Taxonomy" id="595503"/>
    <lineage>
        <taxon>Eukaryota</taxon>
        <taxon>Fungi</taxon>
        <taxon>Dikarya</taxon>
        <taxon>Ascomycota</taxon>
        <taxon>Pezizomycotina</taxon>
        <taxon>Leotiomycetes</taxon>
        <taxon>Helotiales</taxon>
        <taxon>Helotiaceae</taxon>
        <taxon>Hymenoscyphus</taxon>
    </lineage>
</organism>
<keyword evidence="5" id="KW-1185">Reference proteome</keyword>
<gene>
    <name evidence="4" type="ORF">HYALB_00012926</name>
</gene>
<dbReference type="EMBL" id="CAJVRM010000386">
    <property type="protein sequence ID" value="CAG8980439.1"/>
    <property type="molecule type" value="Genomic_DNA"/>
</dbReference>
<dbReference type="PANTHER" id="PTHR16861">
    <property type="entry name" value="GLYCOPROTEIN 38"/>
    <property type="match status" value="1"/>
</dbReference>
<feature type="signal peptide" evidence="3">
    <location>
        <begin position="1"/>
        <end position="26"/>
    </location>
</feature>
<proteinExistence type="predicted"/>
<evidence type="ECO:0000256" key="2">
    <source>
        <dbReference type="SAM" id="Phobius"/>
    </source>
</evidence>
<name>A0A9N9LXU8_9HELO</name>
<evidence type="ECO:0000313" key="4">
    <source>
        <dbReference type="EMBL" id="CAG8980439.1"/>
    </source>
</evidence>
<protein>
    <submittedName>
        <fullName evidence="4">Uncharacterized protein</fullName>
    </submittedName>
</protein>
<feature type="chain" id="PRO_5040251366" evidence="3">
    <location>
        <begin position="27"/>
        <end position="377"/>
    </location>
</feature>
<keyword evidence="2" id="KW-0472">Membrane</keyword>
<feature type="region of interest" description="Disordered" evidence="1">
    <location>
        <begin position="326"/>
        <end position="377"/>
    </location>
</feature>
<feature type="compositionally biased region" description="Low complexity" evidence="1">
    <location>
        <begin position="337"/>
        <end position="360"/>
    </location>
</feature>
<keyword evidence="3" id="KW-0732">Signal</keyword>
<comment type="caution">
    <text evidence="4">The sequence shown here is derived from an EMBL/GenBank/DDBJ whole genome shotgun (WGS) entry which is preliminary data.</text>
</comment>
<evidence type="ECO:0000256" key="1">
    <source>
        <dbReference type="SAM" id="MobiDB-lite"/>
    </source>
</evidence>
<dbReference type="PANTHER" id="PTHR16861:SF10">
    <property type="entry name" value="MID2 DOMAIN-CONTAINING PROTEIN"/>
    <property type="match status" value="1"/>
</dbReference>
<feature type="compositionally biased region" description="Basic residues" evidence="1">
    <location>
        <begin position="367"/>
        <end position="377"/>
    </location>
</feature>
<accession>A0A9N9LXU8</accession>
<sequence length="377" mass="38432">MRLSLSSPSLVSLILVALSKIETTQAFPLGQLDFAALLGRTDCISYCGADNQFCCTSGQTCATLAGNIATCQAGAGSPQTGAGGYAVYTTTYTETDLILRTSTISSFYQAPTGPSAPGPTGVAICTTSLGETSCGPICCASNQQCASAGSCVARTTSWTYVPTSSYSAPVRPTSGGAVTGTTTQPFIPPATASGSTIPIAGSSNNGLSPGAIAGIVIGVIAGVGLLLLLCFCCIVKAGFDGVLAIFGLGKGRKRKSTETVVVEERYSRHGSAAGSRRQQHTGWFGGASRPARVTEERKKKSSGLGGIGAVGAGLLGLAAVLGLKKKEDHREKPPAAGRSDISSSYYSYDSYTGSSPSSASSDDRRSRGTRGTRPSRR</sequence>
<evidence type="ECO:0000313" key="5">
    <source>
        <dbReference type="Proteomes" id="UP000701801"/>
    </source>
</evidence>
<feature type="transmembrane region" description="Helical" evidence="2">
    <location>
        <begin position="213"/>
        <end position="246"/>
    </location>
</feature>
<dbReference type="Proteomes" id="UP000701801">
    <property type="component" value="Unassembled WGS sequence"/>
</dbReference>
<dbReference type="OrthoDB" id="5425848at2759"/>